<evidence type="ECO:0000313" key="15">
    <source>
        <dbReference type="Proteomes" id="UP000198967"/>
    </source>
</evidence>
<dbReference type="Pfam" id="PF00005">
    <property type="entry name" value="ABC_tran"/>
    <property type="match status" value="2"/>
</dbReference>
<keyword evidence="11 12" id="KW-0472">Membrane</keyword>
<feature type="transmembrane region" description="Helical" evidence="12">
    <location>
        <begin position="640"/>
        <end position="665"/>
    </location>
</feature>
<dbReference type="InterPro" id="IPR017871">
    <property type="entry name" value="ABC_transporter-like_CS"/>
</dbReference>
<dbReference type="CDD" id="cd03215">
    <property type="entry name" value="ABC_Carb_Monos_II"/>
    <property type="match status" value="1"/>
</dbReference>
<dbReference type="InterPro" id="IPR050107">
    <property type="entry name" value="ABC_carbohydrate_import_ATPase"/>
</dbReference>
<keyword evidence="8 14" id="KW-0067">ATP-binding</keyword>
<dbReference type="OrthoDB" id="3651648at2"/>
<keyword evidence="5 12" id="KW-0812">Transmembrane</keyword>
<dbReference type="Gene3D" id="3.40.50.300">
    <property type="entry name" value="P-loop containing nucleotide triphosphate hydrolases"/>
    <property type="match status" value="2"/>
</dbReference>
<evidence type="ECO:0000256" key="7">
    <source>
        <dbReference type="ARBA" id="ARBA00022741"/>
    </source>
</evidence>
<feature type="domain" description="ABC transporter" evidence="13">
    <location>
        <begin position="266"/>
        <end position="510"/>
    </location>
</feature>
<feature type="transmembrane region" description="Helical" evidence="12">
    <location>
        <begin position="790"/>
        <end position="809"/>
    </location>
</feature>
<feature type="transmembrane region" description="Helical" evidence="12">
    <location>
        <begin position="594"/>
        <end position="609"/>
    </location>
</feature>
<dbReference type="PANTHER" id="PTHR43790">
    <property type="entry name" value="CARBOHYDRATE TRANSPORT ATP-BINDING PROTEIN MG119-RELATED"/>
    <property type="match status" value="1"/>
</dbReference>
<feature type="transmembrane region" description="Helical" evidence="12">
    <location>
        <begin position="816"/>
        <end position="836"/>
    </location>
</feature>
<dbReference type="RefSeq" id="WP_093085337.1">
    <property type="nucleotide sequence ID" value="NZ_FNBE01000010.1"/>
</dbReference>
<evidence type="ECO:0000256" key="6">
    <source>
        <dbReference type="ARBA" id="ARBA00022737"/>
    </source>
</evidence>
<feature type="transmembrane region" description="Helical" evidence="12">
    <location>
        <begin position="760"/>
        <end position="784"/>
    </location>
</feature>
<keyword evidence="15" id="KW-1185">Reference proteome</keyword>
<feature type="transmembrane region" description="Helical" evidence="12">
    <location>
        <begin position="842"/>
        <end position="861"/>
    </location>
</feature>
<evidence type="ECO:0000256" key="8">
    <source>
        <dbReference type="ARBA" id="ARBA00022840"/>
    </source>
</evidence>
<name>A0A1G7STH4_PSEOR</name>
<evidence type="ECO:0000259" key="13">
    <source>
        <dbReference type="PROSITE" id="PS50893"/>
    </source>
</evidence>
<dbReference type="PROSITE" id="PS50893">
    <property type="entry name" value="ABC_TRANSPORTER_2"/>
    <property type="match status" value="2"/>
</dbReference>
<reference evidence="14 15" key="1">
    <citation type="submission" date="2016-10" db="EMBL/GenBank/DDBJ databases">
        <authorList>
            <person name="de Groot N.N."/>
        </authorList>
    </citation>
    <scope>NUCLEOTIDE SEQUENCE [LARGE SCALE GENOMIC DNA]</scope>
    <source>
        <strain evidence="14 15">CGMCC 4.3143</strain>
    </source>
</reference>
<dbReference type="GO" id="GO:0005886">
    <property type="term" value="C:plasma membrane"/>
    <property type="evidence" value="ECO:0007669"/>
    <property type="project" value="UniProtKB-SubCell"/>
</dbReference>
<dbReference type="SMART" id="SM00382">
    <property type="entry name" value="AAA"/>
    <property type="match status" value="2"/>
</dbReference>
<feature type="domain" description="ABC transporter" evidence="13">
    <location>
        <begin position="20"/>
        <end position="256"/>
    </location>
</feature>
<sequence>MTHSDSTTVETTRDIASPAAELVGVAKRFGHVVAVSTMNLTLRAGEVVGLVGENGAGKSTCVKMLAGVHGPSSGEIRVHGRPVELSSPSEARRHGIAVVHQHPGLFPDLPVYENVFAENRLTDSWGRLDRGTMRQRSGELLRSLGLQVDPRLRTGELSTSEQQLVEIAKALASDASVLVLDEPTASLTVGETRRLFEVIDGLRHRGVAMMFVGHRLEEILQVCDTVTVMRDGAWVADLTSAATDEHELVRLMVGRELGDLYPPRRPPTDDVVLSVEGLTVPGQFDDVSFQVRAGEIVGLAGLVGAGRTEVARALFGIERPSAGTVVLGGERVTVRSPSDALAHGIAYVSEDRRGQSIIEDFSILDNAVLPMVGNATRLGLVRRRLEFALVSDSLQRMRLKYDNLGQPIRQLSGGNQQKVVLAKWLATGPRLLILDEPTQGVDVQAKAEVHRIIAGLAAQGLAVLLISSDMPELLGMCDRIAVMHAGRVTAQFDAGEVDQVDIGLAATGVLSSPPHAADDVAPPTGECEREQLRAEAEQQPVTVVSEPRRHRWRDLLQRRETGLVGAIVLVLIPLIAVNPAIASGANLRDLSSSLALYGIVALGQMFVMLTRNIDLSVGSTIGLSAYVCADFMAGHHGAPVVVGIAIAAAVGLLAGLVNGVVVAWAKVPSIVVTLGTLAIYRGIDATLSNGRQISSGSVAPEWLAWTNGTWLGVPKVAVYGLLAVAIVGYVLWLTGFGRDVYATGSNPEGAELIGIRTRRAVVAAFAVSGVLAGTAGAMWASYYATVDGQLAFGTELTIIASVVVGGVSLRGGVGTVTGVVLGTLALVVIQNAITVARIDPMYLQAFFGAAILLTVAVDVALSGRTRHSLRRSQ</sequence>
<evidence type="ECO:0000256" key="12">
    <source>
        <dbReference type="SAM" id="Phobius"/>
    </source>
</evidence>
<evidence type="ECO:0000256" key="11">
    <source>
        <dbReference type="ARBA" id="ARBA00023136"/>
    </source>
</evidence>
<protein>
    <submittedName>
        <fullName evidence="14">Rhamnose transport system ATP-binding protein</fullName>
    </submittedName>
</protein>
<dbReference type="STRING" id="366584.SAMN05216377_11095"/>
<dbReference type="Pfam" id="PF02653">
    <property type="entry name" value="BPD_transp_2"/>
    <property type="match status" value="1"/>
</dbReference>
<dbReference type="PROSITE" id="PS00211">
    <property type="entry name" value="ABC_TRANSPORTER_1"/>
    <property type="match status" value="1"/>
</dbReference>
<dbReference type="InterPro" id="IPR003593">
    <property type="entry name" value="AAA+_ATPase"/>
</dbReference>
<dbReference type="CDD" id="cd03216">
    <property type="entry name" value="ABC_Carb_Monos_I"/>
    <property type="match status" value="1"/>
</dbReference>
<comment type="subcellular location">
    <subcellularLocation>
        <location evidence="1">Cell membrane</location>
        <topology evidence="1">Multi-pass membrane protein</topology>
    </subcellularLocation>
</comment>
<gene>
    <name evidence="14" type="ORF">SAMN05216377_11095</name>
</gene>
<evidence type="ECO:0000256" key="2">
    <source>
        <dbReference type="ARBA" id="ARBA00022448"/>
    </source>
</evidence>
<accession>A0A1G7STH4</accession>
<dbReference type="GO" id="GO:0022857">
    <property type="term" value="F:transmembrane transporter activity"/>
    <property type="evidence" value="ECO:0007669"/>
    <property type="project" value="InterPro"/>
</dbReference>
<dbReference type="InterPro" id="IPR027417">
    <property type="entry name" value="P-loop_NTPase"/>
</dbReference>
<dbReference type="InterPro" id="IPR001851">
    <property type="entry name" value="ABC_transp_permease"/>
</dbReference>
<keyword evidence="10 12" id="KW-1133">Transmembrane helix</keyword>
<evidence type="ECO:0000256" key="9">
    <source>
        <dbReference type="ARBA" id="ARBA00022967"/>
    </source>
</evidence>
<dbReference type="EMBL" id="FNBE01000010">
    <property type="protein sequence ID" value="SDG26426.1"/>
    <property type="molecule type" value="Genomic_DNA"/>
</dbReference>
<evidence type="ECO:0000256" key="10">
    <source>
        <dbReference type="ARBA" id="ARBA00022989"/>
    </source>
</evidence>
<keyword evidence="3" id="KW-1003">Cell membrane</keyword>
<keyword evidence="7" id="KW-0547">Nucleotide-binding</keyword>
<evidence type="ECO:0000313" key="14">
    <source>
        <dbReference type="EMBL" id="SDG26426.1"/>
    </source>
</evidence>
<dbReference type="CDD" id="cd06579">
    <property type="entry name" value="TM_PBP1_transp_AraH_like"/>
    <property type="match status" value="1"/>
</dbReference>
<evidence type="ECO:0000256" key="3">
    <source>
        <dbReference type="ARBA" id="ARBA00022475"/>
    </source>
</evidence>
<dbReference type="PANTHER" id="PTHR43790:SF3">
    <property type="entry name" value="D-ALLOSE IMPORT ATP-BINDING PROTEIN ALSA-RELATED"/>
    <property type="match status" value="1"/>
</dbReference>
<proteinExistence type="predicted"/>
<dbReference type="GO" id="GO:0016887">
    <property type="term" value="F:ATP hydrolysis activity"/>
    <property type="evidence" value="ECO:0007669"/>
    <property type="project" value="InterPro"/>
</dbReference>
<dbReference type="Proteomes" id="UP000198967">
    <property type="component" value="Unassembled WGS sequence"/>
</dbReference>
<dbReference type="AlphaFoldDB" id="A0A1G7STH4"/>
<organism evidence="14 15">
    <name type="scientific">Pseudonocardia oroxyli</name>
    <dbReference type="NCBI Taxonomy" id="366584"/>
    <lineage>
        <taxon>Bacteria</taxon>
        <taxon>Bacillati</taxon>
        <taxon>Actinomycetota</taxon>
        <taxon>Actinomycetes</taxon>
        <taxon>Pseudonocardiales</taxon>
        <taxon>Pseudonocardiaceae</taxon>
        <taxon>Pseudonocardia</taxon>
    </lineage>
</organism>
<keyword evidence="2" id="KW-0813">Transport</keyword>
<evidence type="ECO:0000256" key="4">
    <source>
        <dbReference type="ARBA" id="ARBA00022597"/>
    </source>
</evidence>
<feature type="transmembrane region" description="Helical" evidence="12">
    <location>
        <begin position="563"/>
        <end position="582"/>
    </location>
</feature>
<keyword evidence="4" id="KW-0762">Sugar transport</keyword>
<feature type="transmembrane region" description="Helical" evidence="12">
    <location>
        <begin position="716"/>
        <end position="736"/>
    </location>
</feature>
<dbReference type="SUPFAM" id="SSF52540">
    <property type="entry name" value="P-loop containing nucleoside triphosphate hydrolases"/>
    <property type="match status" value="2"/>
</dbReference>
<dbReference type="InterPro" id="IPR003439">
    <property type="entry name" value="ABC_transporter-like_ATP-bd"/>
</dbReference>
<keyword evidence="9" id="KW-1278">Translocase</keyword>
<keyword evidence="6" id="KW-0677">Repeat</keyword>
<dbReference type="GO" id="GO:0005524">
    <property type="term" value="F:ATP binding"/>
    <property type="evidence" value="ECO:0007669"/>
    <property type="project" value="UniProtKB-KW"/>
</dbReference>
<evidence type="ECO:0000256" key="1">
    <source>
        <dbReference type="ARBA" id="ARBA00004651"/>
    </source>
</evidence>
<evidence type="ECO:0000256" key="5">
    <source>
        <dbReference type="ARBA" id="ARBA00022692"/>
    </source>
</evidence>